<evidence type="ECO:0000256" key="7">
    <source>
        <dbReference type="ARBA" id="ARBA00023180"/>
    </source>
</evidence>
<evidence type="ECO:0000256" key="4">
    <source>
        <dbReference type="ARBA" id="ARBA00022729"/>
    </source>
</evidence>
<dbReference type="AlphaFoldDB" id="A0A4Q4SXR3"/>
<dbReference type="OrthoDB" id="437369at2759"/>
<keyword evidence="3" id="KW-0285">Flavoprotein</keyword>
<evidence type="ECO:0000256" key="6">
    <source>
        <dbReference type="ARBA" id="ARBA00023002"/>
    </source>
</evidence>
<feature type="region of interest" description="Disordered" evidence="8">
    <location>
        <begin position="1"/>
        <end position="20"/>
    </location>
</feature>
<evidence type="ECO:0000256" key="2">
    <source>
        <dbReference type="ARBA" id="ARBA00009967"/>
    </source>
</evidence>
<dbReference type="GO" id="GO:0001735">
    <property type="term" value="F:prenylcysteine oxidase activity"/>
    <property type="evidence" value="ECO:0007669"/>
    <property type="project" value="InterPro"/>
</dbReference>
<comment type="caution">
    <text evidence="10">The sequence shown here is derived from an EMBL/GenBank/DDBJ whole genome shotgun (WGS) entry which is preliminary data.</text>
</comment>
<dbReference type="GO" id="GO:0030328">
    <property type="term" value="P:prenylcysteine catabolic process"/>
    <property type="evidence" value="ECO:0007669"/>
    <property type="project" value="InterPro"/>
</dbReference>
<dbReference type="InterPro" id="IPR017046">
    <property type="entry name" value="Prenylcysteine_Oxase1"/>
</dbReference>
<gene>
    <name evidence="10" type="ORF">DL764_009486</name>
</gene>
<dbReference type="PANTHER" id="PTHR15944">
    <property type="entry name" value="FARNESYLCYSTEINE LYASE"/>
    <property type="match status" value="1"/>
</dbReference>
<evidence type="ECO:0000313" key="11">
    <source>
        <dbReference type="Proteomes" id="UP000293360"/>
    </source>
</evidence>
<evidence type="ECO:0000259" key="9">
    <source>
        <dbReference type="Pfam" id="PF07156"/>
    </source>
</evidence>
<keyword evidence="11" id="KW-1185">Reference proteome</keyword>
<dbReference type="SUPFAM" id="SSF51905">
    <property type="entry name" value="FAD/NAD(P)-binding domain"/>
    <property type="match status" value="1"/>
</dbReference>
<dbReference type="GO" id="GO:0030327">
    <property type="term" value="P:prenylated protein catabolic process"/>
    <property type="evidence" value="ECO:0007669"/>
    <property type="project" value="TreeGrafter"/>
</dbReference>
<feature type="domain" description="Prenylcysteine lyase" evidence="9">
    <location>
        <begin position="146"/>
        <end position="499"/>
    </location>
</feature>
<dbReference type="InterPro" id="IPR010795">
    <property type="entry name" value="Prenylcys_lyase"/>
</dbReference>
<proteinExistence type="inferred from homology"/>
<name>A0A4Q4SXR3_9PEZI</name>
<evidence type="ECO:0000256" key="5">
    <source>
        <dbReference type="ARBA" id="ARBA00022827"/>
    </source>
</evidence>
<feature type="compositionally biased region" description="Polar residues" evidence="8">
    <location>
        <begin position="1"/>
        <end position="11"/>
    </location>
</feature>
<keyword evidence="5" id="KW-0274">FAD</keyword>
<dbReference type="Proteomes" id="UP000293360">
    <property type="component" value="Unassembled WGS sequence"/>
</dbReference>
<dbReference type="Pfam" id="PF07156">
    <property type="entry name" value="Prenylcys_lyase"/>
    <property type="match status" value="1"/>
</dbReference>
<organism evidence="10 11">
    <name type="scientific">Monosporascus ibericus</name>
    <dbReference type="NCBI Taxonomy" id="155417"/>
    <lineage>
        <taxon>Eukaryota</taxon>
        <taxon>Fungi</taxon>
        <taxon>Dikarya</taxon>
        <taxon>Ascomycota</taxon>
        <taxon>Pezizomycotina</taxon>
        <taxon>Sordariomycetes</taxon>
        <taxon>Xylariomycetidae</taxon>
        <taxon>Xylariales</taxon>
        <taxon>Xylariales incertae sedis</taxon>
        <taxon>Monosporascus</taxon>
    </lineage>
</organism>
<accession>A0A4Q4SXR3</accession>
<reference evidence="10 11" key="1">
    <citation type="submission" date="2018-06" db="EMBL/GenBank/DDBJ databases">
        <title>Complete Genomes of Monosporascus.</title>
        <authorList>
            <person name="Robinson A.J."/>
            <person name="Natvig D.O."/>
        </authorList>
    </citation>
    <scope>NUCLEOTIDE SEQUENCE [LARGE SCALE GENOMIC DNA]</scope>
    <source>
        <strain evidence="10 11">CBS 110550</strain>
    </source>
</reference>
<keyword evidence="4" id="KW-0732">Signal</keyword>
<evidence type="ECO:0000256" key="3">
    <source>
        <dbReference type="ARBA" id="ARBA00022630"/>
    </source>
</evidence>
<comment type="cofactor">
    <cofactor evidence="1">
        <name>FAD</name>
        <dbReference type="ChEBI" id="CHEBI:57692"/>
    </cofactor>
</comment>
<protein>
    <recommendedName>
        <fullName evidence="9">Prenylcysteine lyase domain-containing protein</fullName>
    </recommendedName>
</protein>
<comment type="similarity">
    <text evidence="2">Belongs to the prenylcysteine oxidase family.</text>
</comment>
<evidence type="ECO:0000256" key="8">
    <source>
        <dbReference type="SAM" id="MobiDB-lite"/>
    </source>
</evidence>
<dbReference type="EMBL" id="QJNU01000908">
    <property type="protein sequence ID" value="RYO83211.1"/>
    <property type="molecule type" value="Genomic_DNA"/>
</dbReference>
<evidence type="ECO:0000256" key="1">
    <source>
        <dbReference type="ARBA" id="ARBA00001974"/>
    </source>
</evidence>
<sequence length="503" mass="53387">MDSASFPTNNRIPRDRLRKHSAGPAGISAAAHLRNSPAAHGVDFEITVFEAGLSIGGQLAQFSSVSEGDGPVFPYNDNALDPLSAEDVAGPALLWGSPLFTRSSEDILGGDAVEFFDLPSQKVGYYSGVRHQIVLQMTRPYDQTPTWDWLGLVWRYGASVWRARGLLSEAADLSERLAANVAPSAAAAIADVPAILASLLGGTALAHEGAPETLRRHGISEAYAAEVLAPQVERGAQVQRVPAMSGLALAMAAGREDAGRARAGGDYAARVRELAKALGADVRLNSKVVGIERETADGGDKETRTATRWLLRHEGGGAEAEAFDKVIMAAPGLEWLVVRAAGVNGSIETDQAVEFDAAHVTFFTASELPGRFGGGDGAVPPQILFVDDDAEGGIHEVAYVREVVPHHRDGVADGAPVVEHLYRCVSGADVSEALASDPGVTWMHHRRFDHAYPLTYPRTSYPSFGVDDGLWTTTPIYSVGSSLDLSWLAGRAVAQQVIEAVKK</sequence>
<dbReference type="InterPro" id="IPR036188">
    <property type="entry name" value="FAD/NAD-bd_sf"/>
</dbReference>
<dbReference type="PANTHER" id="PTHR15944:SF0">
    <property type="entry name" value="PRENYLCYSTEINE LYASE DOMAIN-CONTAINING PROTEIN"/>
    <property type="match status" value="1"/>
</dbReference>
<evidence type="ECO:0000313" key="10">
    <source>
        <dbReference type="EMBL" id="RYO83211.1"/>
    </source>
</evidence>
<keyword evidence="7" id="KW-0325">Glycoprotein</keyword>
<keyword evidence="6" id="KW-0560">Oxidoreductase</keyword>